<keyword evidence="1" id="KW-0175">Coiled coil</keyword>
<dbReference type="Gene3D" id="1.10.150.50">
    <property type="entry name" value="Transcription Factor, Ets-1"/>
    <property type="match status" value="1"/>
</dbReference>
<reference evidence="4" key="1">
    <citation type="submission" date="2023-03" db="EMBL/GenBank/DDBJ databases">
        <authorList>
            <person name="Steffen K."/>
            <person name="Cardenas P."/>
        </authorList>
    </citation>
    <scope>NUCLEOTIDE SEQUENCE</scope>
</reference>
<evidence type="ECO:0000256" key="1">
    <source>
        <dbReference type="SAM" id="Coils"/>
    </source>
</evidence>
<feature type="region of interest" description="Disordered" evidence="2">
    <location>
        <begin position="1"/>
        <end position="129"/>
    </location>
</feature>
<feature type="coiled-coil region" evidence="1">
    <location>
        <begin position="625"/>
        <end position="659"/>
    </location>
</feature>
<dbReference type="AlphaFoldDB" id="A0AA35XIY8"/>
<dbReference type="InterPro" id="IPR013761">
    <property type="entry name" value="SAM/pointed_sf"/>
</dbReference>
<feature type="region of interest" description="Disordered" evidence="2">
    <location>
        <begin position="332"/>
        <end position="473"/>
    </location>
</feature>
<feature type="domain" description="SAM" evidence="3">
    <location>
        <begin position="234"/>
        <end position="284"/>
    </location>
</feature>
<dbReference type="Pfam" id="PF18016">
    <property type="entry name" value="SAM_3"/>
    <property type="match status" value="1"/>
</dbReference>
<accession>A0AA35XIY8</accession>
<feature type="compositionally biased region" description="Acidic residues" evidence="2">
    <location>
        <begin position="446"/>
        <end position="464"/>
    </location>
</feature>
<name>A0AA35XIY8_GEOBA</name>
<dbReference type="Proteomes" id="UP001174909">
    <property type="component" value="Unassembled WGS sequence"/>
</dbReference>
<evidence type="ECO:0000256" key="2">
    <source>
        <dbReference type="SAM" id="MobiDB-lite"/>
    </source>
</evidence>
<feature type="compositionally biased region" description="Basic and acidic residues" evidence="2">
    <location>
        <begin position="11"/>
        <end position="22"/>
    </location>
</feature>
<evidence type="ECO:0000313" key="4">
    <source>
        <dbReference type="EMBL" id="CAI8053305.1"/>
    </source>
</evidence>
<proteinExistence type="predicted"/>
<comment type="caution">
    <text evidence="4">The sequence shown here is derived from an EMBL/GenBank/DDBJ whole genome shotgun (WGS) entry which is preliminary data.</text>
</comment>
<evidence type="ECO:0000259" key="3">
    <source>
        <dbReference type="Pfam" id="PF18016"/>
    </source>
</evidence>
<evidence type="ECO:0000313" key="5">
    <source>
        <dbReference type="Proteomes" id="UP001174909"/>
    </source>
</evidence>
<dbReference type="EMBL" id="CASHTH010004085">
    <property type="protein sequence ID" value="CAI8053305.1"/>
    <property type="molecule type" value="Genomic_DNA"/>
</dbReference>
<organism evidence="4 5">
    <name type="scientific">Geodia barretti</name>
    <name type="common">Barrett's horny sponge</name>
    <dbReference type="NCBI Taxonomy" id="519541"/>
    <lineage>
        <taxon>Eukaryota</taxon>
        <taxon>Metazoa</taxon>
        <taxon>Porifera</taxon>
        <taxon>Demospongiae</taxon>
        <taxon>Heteroscleromorpha</taxon>
        <taxon>Tetractinellida</taxon>
        <taxon>Astrophorina</taxon>
        <taxon>Geodiidae</taxon>
        <taxon>Geodia</taxon>
    </lineage>
</organism>
<gene>
    <name evidence="4" type="ORF">GBAR_LOCUS29145</name>
</gene>
<protein>
    <recommendedName>
        <fullName evidence="3">SAM domain-containing protein</fullName>
    </recommendedName>
</protein>
<feature type="compositionally biased region" description="Basic residues" evidence="2">
    <location>
        <begin position="405"/>
        <end position="418"/>
    </location>
</feature>
<sequence length="681" mass="76187">MIGFVPGNIMEAKKGSSLEMRSRKSLASQSPAPIPAPSTTSRRPSVSQTGHLGRKASQQSPLSPLLEETDSATGRNKHPPLPPPPSFSPALPHQQSVVPGPLAPPQPLATGGPPPPPPPPPIIPQKPPMSLNDIIAQHKLKSKQEGKTHKISVLQKGKDDNQFDITEALKTRKPLRKTTKAKLLVDTGLEGSEKGENFLLKNRLKGSKLSSTAREEPDMEYRVLPWRADRTAINLWLVQQGYENCTEKFPGQVKEGSQLYAMDREALREMLGSSDGVRLYSQLQKDKSKSEKEAGIVKETELQKMMRLRKDHLGAQEKEDVPLKLTKPQKLELETVLDSAPGHSRRASSKSNTVAKYRSKHSGHDDDANPNPEYRCSKSFKKRQKSSSGGHREQSYYSDEESSSKKRLKERSKRKRSSKHSDHMSDSSPYSTRGRGRRRQPATNIDDFDENEWSDSISDSEDSYSSEYSESDSDKHFKLRSSASASNIPNATWALQGSEAVDGVVSEVRIKMQQDEIKTLLSHLRELQKQSDVKVLPLAKQSILQGDLRNLEELQRRQKKLPGKVTVLTQLIGQQMLLSDHLREAIALVKEQSFRHQQAFAQKQTTVMPQQVIGYQHPLAQHQLLLEAEQQQHQQQLLLAAAEQQKQLQLAQLASTQQRLLGLHSPTYAMYGSPYAGVTYF</sequence>
<dbReference type="InterPro" id="IPR041418">
    <property type="entry name" value="SAM_3"/>
</dbReference>
<feature type="compositionally biased region" description="Polar residues" evidence="2">
    <location>
        <begin position="39"/>
        <end position="62"/>
    </location>
</feature>
<keyword evidence="5" id="KW-1185">Reference proteome</keyword>
<feature type="compositionally biased region" description="Pro residues" evidence="2">
    <location>
        <begin position="101"/>
        <end position="127"/>
    </location>
</feature>